<dbReference type="RefSeq" id="WP_093393583.1">
    <property type="nucleotide sequence ID" value="NZ_FOUU01000002.1"/>
</dbReference>
<evidence type="ECO:0000313" key="3">
    <source>
        <dbReference type="Proteomes" id="UP000199611"/>
    </source>
</evidence>
<keyword evidence="3" id="KW-1185">Reference proteome</keyword>
<feature type="domain" description="DUF5619" evidence="1">
    <location>
        <begin position="24"/>
        <end position="95"/>
    </location>
</feature>
<sequence>MKCSKKWDRSMAWTDVIALDFPGNDFIGAQEVAAREARRRIDDPMVLAWYDHKSDRSFPDVTCCSELLPGWVVYAKSRGGRLIVDVNEGEYVFVFV</sequence>
<gene>
    <name evidence="2" type="ORF">SAMN05660836_00739</name>
</gene>
<dbReference type="Proteomes" id="UP000199611">
    <property type="component" value="Unassembled WGS sequence"/>
</dbReference>
<accession>A0A1I4S3V3</accession>
<evidence type="ECO:0000259" key="1">
    <source>
        <dbReference type="Pfam" id="PF18505"/>
    </source>
</evidence>
<name>A0A1I4S3V3_9BACT</name>
<dbReference type="Gene3D" id="3.30.1490.340">
    <property type="match status" value="1"/>
</dbReference>
<dbReference type="OrthoDB" id="5518218at2"/>
<evidence type="ECO:0000313" key="2">
    <source>
        <dbReference type="EMBL" id="SFM59167.1"/>
    </source>
</evidence>
<reference evidence="2 3" key="1">
    <citation type="submission" date="2016-10" db="EMBL/GenBank/DDBJ databases">
        <authorList>
            <person name="de Groot N.N."/>
        </authorList>
    </citation>
    <scope>NUCLEOTIDE SEQUENCE [LARGE SCALE GENOMIC DNA]</scope>
    <source>
        <strain evidence="2 3">DSM 9990</strain>
    </source>
</reference>
<dbReference type="Pfam" id="PF18505">
    <property type="entry name" value="DUF5619"/>
    <property type="match status" value="1"/>
</dbReference>
<dbReference type="InterPro" id="IPR041145">
    <property type="entry name" value="DUF5619"/>
</dbReference>
<organism evidence="2 3">
    <name type="scientific">Thermodesulforhabdus norvegica</name>
    <dbReference type="NCBI Taxonomy" id="39841"/>
    <lineage>
        <taxon>Bacteria</taxon>
        <taxon>Pseudomonadati</taxon>
        <taxon>Thermodesulfobacteriota</taxon>
        <taxon>Syntrophobacteria</taxon>
        <taxon>Syntrophobacterales</taxon>
        <taxon>Thermodesulforhabdaceae</taxon>
        <taxon>Thermodesulforhabdus</taxon>
    </lineage>
</organism>
<dbReference type="EMBL" id="FOUU01000002">
    <property type="protein sequence ID" value="SFM59167.1"/>
    <property type="molecule type" value="Genomic_DNA"/>
</dbReference>
<dbReference type="AlphaFoldDB" id="A0A1I4S3V3"/>
<proteinExistence type="predicted"/>
<dbReference type="STRING" id="39841.SAMN05660836_00739"/>
<protein>
    <recommendedName>
        <fullName evidence="1">DUF5619 domain-containing protein</fullName>
    </recommendedName>
</protein>